<comment type="caution">
    <text evidence="1">The sequence shown here is derived from an EMBL/GenBank/DDBJ whole genome shotgun (WGS) entry which is preliminary data.</text>
</comment>
<protein>
    <submittedName>
        <fullName evidence="1">Uncharacterized protein</fullName>
    </submittedName>
</protein>
<dbReference type="EMBL" id="QAOM01000015">
    <property type="protein sequence ID" value="PTQ82934.1"/>
    <property type="molecule type" value="Genomic_DNA"/>
</dbReference>
<reference evidence="1 2" key="1">
    <citation type="submission" date="2018-04" db="EMBL/GenBank/DDBJ databases">
        <title>Genomic Encyclopedia of Archaeal and Bacterial Type Strains, Phase II (KMG-II): from individual species to whole genera.</title>
        <authorList>
            <person name="Goeker M."/>
        </authorList>
    </citation>
    <scope>NUCLEOTIDE SEQUENCE [LARGE SCALE GENOMIC DNA]</scope>
    <source>
        <strain evidence="1 2">DSM 18806</strain>
    </source>
</reference>
<sequence length="277" mass="31367">MRTAWFALGKIDDGADMLLQYGKSFDATFENSGCPIHSVYRTSSRTYALRLSDPFGLSDKLETICFLVVRFFRVIGQVREHMLCGCPILSGYRTSSRPYAFWLSDSFGLSDKFENICFAVVRSFRVIGQARDHMLSGCPILSGYRTSSITYALRLSDSFGLSDKLENICFAVVRFFRVIGQVRDHMLCGCPILSVYRTSSRPYAFWLSDSFGLSDKLETICFLVVRFFRFIGQAREHMLCSYPILSGYRTTYDLSVLPQPKCQIGPSLLRLCGCGLI</sequence>
<evidence type="ECO:0000313" key="2">
    <source>
        <dbReference type="Proteomes" id="UP000244161"/>
    </source>
</evidence>
<name>A0A2T5IGH5_9LACT</name>
<dbReference type="AlphaFoldDB" id="A0A2T5IGH5"/>
<proteinExistence type="predicted"/>
<gene>
    <name evidence="1" type="ORF">C8U37_11511</name>
</gene>
<keyword evidence="2" id="KW-1185">Reference proteome</keyword>
<organism evidence="1 2">
    <name type="scientific">Trichococcus patagoniensis</name>
    <dbReference type="NCBI Taxonomy" id="382641"/>
    <lineage>
        <taxon>Bacteria</taxon>
        <taxon>Bacillati</taxon>
        <taxon>Bacillota</taxon>
        <taxon>Bacilli</taxon>
        <taxon>Lactobacillales</taxon>
        <taxon>Carnobacteriaceae</taxon>
        <taxon>Trichococcus</taxon>
    </lineage>
</organism>
<evidence type="ECO:0000313" key="1">
    <source>
        <dbReference type="EMBL" id="PTQ82934.1"/>
    </source>
</evidence>
<accession>A0A2T5IGH5</accession>
<dbReference type="Proteomes" id="UP000244161">
    <property type="component" value="Unassembled WGS sequence"/>
</dbReference>